<feature type="transmembrane region" description="Helical" evidence="6">
    <location>
        <begin position="247"/>
        <end position="272"/>
    </location>
</feature>
<dbReference type="InterPro" id="IPR011701">
    <property type="entry name" value="MFS"/>
</dbReference>
<dbReference type="RefSeq" id="WP_271313413.1">
    <property type="nucleotide sequence ID" value="NZ_JABXJJ020000057.1"/>
</dbReference>
<evidence type="ECO:0000256" key="3">
    <source>
        <dbReference type="ARBA" id="ARBA00022692"/>
    </source>
</evidence>
<feature type="transmembrane region" description="Helical" evidence="6">
    <location>
        <begin position="84"/>
        <end position="103"/>
    </location>
</feature>
<dbReference type="GO" id="GO:0022857">
    <property type="term" value="F:transmembrane transporter activity"/>
    <property type="evidence" value="ECO:0007669"/>
    <property type="project" value="InterPro"/>
</dbReference>
<evidence type="ECO:0000256" key="4">
    <source>
        <dbReference type="ARBA" id="ARBA00022989"/>
    </source>
</evidence>
<reference evidence="7" key="1">
    <citation type="submission" date="2023-05" db="EMBL/GenBank/DDBJ databases">
        <title>Streptantibioticus silvisoli sp. nov., acidotolerant actinomycetes 1 from pine litter.</title>
        <authorList>
            <person name="Swiecimska M."/>
            <person name="Golinska P."/>
            <person name="Sangal V."/>
            <person name="Wachnowicz B."/>
            <person name="Goodfellow M."/>
        </authorList>
    </citation>
    <scope>NUCLEOTIDE SEQUENCE</scope>
    <source>
        <strain evidence="7">SL13</strain>
    </source>
</reference>
<organism evidence="7">
    <name type="scientific">Streptantibioticus silvisoli</name>
    <dbReference type="NCBI Taxonomy" id="2705255"/>
    <lineage>
        <taxon>Bacteria</taxon>
        <taxon>Bacillati</taxon>
        <taxon>Actinomycetota</taxon>
        <taxon>Actinomycetes</taxon>
        <taxon>Kitasatosporales</taxon>
        <taxon>Streptomycetaceae</taxon>
        <taxon>Streptantibioticus</taxon>
    </lineage>
</organism>
<dbReference type="EMBL" id="JABXJJ020000057">
    <property type="protein sequence ID" value="MDI5973970.1"/>
    <property type="molecule type" value="Genomic_DNA"/>
</dbReference>
<keyword evidence="5 6" id="KW-0472">Membrane</keyword>
<feature type="transmembrane region" description="Helical" evidence="6">
    <location>
        <begin position="373"/>
        <end position="393"/>
    </location>
</feature>
<feature type="transmembrane region" description="Helical" evidence="6">
    <location>
        <begin position="399"/>
        <end position="421"/>
    </location>
</feature>
<feature type="transmembrane region" description="Helical" evidence="6">
    <location>
        <begin position="313"/>
        <end position="330"/>
    </location>
</feature>
<evidence type="ECO:0000256" key="1">
    <source>
        <dbReference type="ARBA" id="ARBA00004651"/>
    </source>
</evidence>
<dbReference type="InterPro" id="IPR036259">
    <property type="entry name" value="MFS_trans_sf"/>
</dbReference>
<dbReference type="PANTHER" id="PTHR23513:SF18">
    <property type="entry name" value="INTEGRAL MEMBRANE PROTEIN"/>
    <property type="match status" value="1"/>
</dbReference>
<keyword evidence="2" id="KW-1003">Cell membrane</keyword>
<dbReference type="Gene3D" id="1.20.1250.20">
    <property type="entry name" value="MFS general substrate transporter like domains"/>
    <property type="match status" value="1"/>
</dbReference>
<evidence type="ECO:0000256" key="2">
    <source>
        <dbReference type="ARBA" id="ARBA00022475"/>
    </source>
</evidence>
<protein>
    <submittedName>
        <fullName evidence="7">MFS transporter</fullName>
    </submittedName>
</protein>
<evidence type="ECO:0000313" key="7">
    <source>
        <dbReference type="EMBL" id="MDI5973970.1"/>
    </source>
</evidence>
<comment type="caution">
    <text evidence="7">The sequence shown here is derived from an EMBL/GenBank/DDBJ whole genome shotgun (WGS) entry which is preliminary data.</text>
</comment>
<evidence type="ECO:0000256" key="5">
    <source>
        <dbReference type="ARBA" id="ARBA00023136"/>
    </source>
</evidence>
<dbReference type="PANTHER" id="PTHR23513">
    <property type="entry name" value="INTEGRAL MEMBRANE EFFLUX PROTEIN-RELATED"/>
    <property type="match status" value="1"/>
</dbReference>
<dbReference type="SUPFAM" id="SSF103473">
    <property type="entry name" value="MFS general substrate transporter"/>
    <property type="match status" value="1"/>
</dbReference>
<feature type="transmembrane region" description="Helical" evidence="6">
    <location>
        <begin position="336"/>
        <end position="361"/>
    </location>
</feature>
<proteinExistence type="predicted"/>
<evidence type="ECO:0000256" key="6">
    <source>
        <dbReference type="SAM" id="Phobius"/>
    </source>
</evidence>
<feature type="transmembrane region" description="Helical" evidence="6">
    <location>
        <begin position="278"/>
        <end position="301"/>
    </location>
</feature>
<name>A0AA90HDY4_9ACTN</name>
<feature type="transmembrane region" description="Helical" evidence="6">
    <location>
        <begin position="177"/>
        <end position="194"/>
    </location>
</feature>
<feature type="transmembrane region" description="Helical" evidence="6">
    <location>
        <begin position="109"/>
        <end position="128"/>
    </location>
</feature>
<dbReference type="GO" id="GO:0005886">
    <property type="term" value="C:plasma membrane"/>
    <property type="evidence" value="ECO:0007669"/>
    <property type="project" value="UniProtKB-SubCell"/>
</dbReference>
<dbReference type="AlphaFoldDB" id="A0AA90HDY4"/>
<comment type="subcellular location">
    <subcellularLocation>
        <location evidence="1">Cell membrane</location>
        <topology evidence="1">Multi-pass membrane protein</topology>
    </subcellularLocation>
</comment>
<keyword evidence="3 6" id="KW-0812">Transmembrane</keyword>
<gene>
    <name evidence="7" type="ORF">POF50_032285</name>
</gene>
<feature type="transmembrane region" description="Helical" evidence="6">
    <location>
        <begin position="21"/>
        <end position="40"/>
    </location>
</feature>
<accession>A0AA90HDY4</accession>
<dbReference type="CDD" id="cd06173">
    <property type="entry name" value="MFS_MefA_like"/>
    <property type="match status" value="1"/>
</dbReference>
<sequence>MQFLSTLPSRHPLRNNAGFRRLFFASAFSLTGDWFAFVALNGFVYHRTGSPGWTALLFAVNSLPGVLLLPVLGPLTDRLDRRRLRVACDVGALLPVVGLFGAFHTGSVALAMCSLAGLSVCGVLAGPIPEAALPNLVPPEQLSSAQAALGSLYSAGLLVGAGLGGVVTAAWGPSATLAVDGASFLVSAALIASIRASFSAVVPTPTTATASISTPAAVPARPVPARARLRPWGDMSELWRFVRSTPIVAALLWLTVGLRLCYGMVGLLPVYALGRFHAAAGGVGALYLAQGAGAVLGPLIGRRIVQDSPRRRLTVAGGALAVFGLGYLALAQSGRLGTGMAAALVGHIGVGACAVLAINGLQLATPDAIRGRVMVLAFGLTAACQGVSSLAVAPLTQALGPATVTRLLGLLALVCSVTWTVRTTRNRAIGIIAIPATTDQVGRDSST</sequence>
<dbReference type="Pfam" id="PF07690">
    <property type="entry name" value="MFS_1"/>
    <property type="match status" value="1"/>
</dbReference>
<feature type="transmembrane region" description="Helical" evidence="6">
    <location>
        <begin position="149"/>
        <end position="171"/>
    </location>
</feature>
<keyword evidence="4 6" id="KW-1133">Transmembrane helix</keyword>
<feature type="transmembrane region" description="Helical" evidence="6">
    <location>
        <begin position="52"/>
        <end position="72"/>
    </location>
</feature>